<comment type="subcellular location">
    <subcellularLocation>
        <location evidence="1">Membrane</location>
        <topology evidence="1">Multi-pass membrane protein</topology>
    </subcellularLocation>
</comment>
<dbReference type="OrthoDB" id="6377051at2759"/>
<keyword evidence="6" id="KW-1185">Reference proteome</keyword>
<dbReference type="InterPro" id="IPR036259">
    <property type="entry name" value="MFS_trans_sf"/>
</dbReference>
<feature type="transmembrane region" description="Helical" evidence="3">
    <location>
        <begin position="144"/>
        <end position="166"/>
    </location>
</feature>
<feature type="transmembrane region" description="Helical" evidence="3">
    <location>
        <begin position="210"/>
        <end position="228"/>
    </location>
</feature>
<name>A0A8J5CNC7_CHIOP</name>
<feature type="transmembrane region" description="Helical" evidence="3">
    <location>
        <begin position="116"/>
        <end position="138"/>
    </location>
</feature>
<proteinExistence type="predicted"/>
<evidence type="ECO:0000313" key="6">
    <source>
        <dbReference type="Proteomes" id="UP000770661"/>
    </source>
</evidence>
<dbReference type="Pfam" id="PF07690">
    <property type="entry name" value="MFS_1"/>
    <property type="match status" value="1"/>
</dbReference>
<protein>
    <submittedName>
        <fullName evidence="5">Monocarboxylate transporter 12-B</fullName>
    </submittedName>
</protein>
<feature type="region of interest" description="Disordered" evidence="2">
    <location>
        <begin position="22"/>
        <end position="41"/>
    </location>
</feature>
<feature type="compositionally biased region" description="Basic and acidic residues" evidence="2">
    <location>
        <begin position="27"/>
        <end position="41"/>
    </location>
</feature>
<dbReference type="InterPro" id="IPR020846">
    <property type="entry name" value="MFS_dom"/>
</dbReference>
<evidence type="ECO:0000313" key="5">
    <source>
        <dbReference type="EMBL" id="KAG0716340.1"/>
    </source>
</evidence>
<dbReference type="GO" id="GO:0008028">
    <property type="term" value="F:monocarboxylic acid transmembrane transporter activity"/>
    <property type="evidence" value="ECO:0007669"/>
    <property type="project" value="TreeGrafter"/>
</dbReference>
<dbReference type="PANTHER" id="PTHR11360">
    <property type="entry name" value="MONOCARBOXYLATE TRANSPORTER"/>
    <property type="match status" value="1"/>
</dbReference>
<evidence type="ECO:0000256" key="1">
    <source>
        <dbReference type="ARBA" id="ARBA00004141"/>
    </source>
</evidence>
<feature type="transmembrane region" description="Helical" evidence="3">
    <location>
        <begin position="51"/>
        <end position="70"/>
    </location>
</feature>
<dbReference type="SUPFAM" id="SSF103473">
    <property type="entry name" value="MFS general substrate transporter"/>
    <property type="match status" value="1"/>
</dbReference>
<evidence type="ECO:0000256" key="3">
    <source>
        <dbReference type="SAM" id="Phobius"/>
    </source>
</evidence>
<dbReference type="Proteomes" id="UP000770661">
    <property type="component" value="Unassembled WGS sequence"/>
</dbReference>
<sequence length="245" mass="26250">MAKPHTGSPAGSRKGYCTVRVSEPSEDTERGGKAAHYPADDPDARLPDGGWGWLVVGGSFVINIVMPLLSQGFGMIFSRYLMQEGSSSTLNAWLFNVHSCVWNIMGMLVRPLAQEFGWRTVAITGVLLAFAALVLSAFTPSPLFLFFSFSLLSGAGGGLVVCMSFIIVPSYFGRRRGLANAVMMAGVCTGQMVGPPLLRLLQDEYGYKGATLIFAAILLNCGVGAAFFHPVEWHLKAPAATHKIS</sequence>
<accession>A0A8J5CNC7</accession>
<feature type="domain" description="Major facilitator superfamily (MFS) profile" evidence="4">
    <location>
        <begin position="51"/>
        <end position="245"/>
    </location>
</feature>
<organism evidence="5 6">
    <name type="scientific">Chionoecetes opilio</name>
    <name type="common">Atlantic snow crab</name>
    <name type="synonym">Cancer opilio</name>
    <dbReference type="NCBI Taxonomy" id="41210"/>
    <lineage>
        <taxon>Eukaryota</taxon>
        <taxon>Metazoa</taxon>
        <taxon>Ecdysozoa</taxon>
        <taxon>Arthropoda</taxon>
        <taxon>Crustacea</taxon>
        <taxon>Multicrustacea</taxon>
        <taxon>Malacostraca</taxon>
        <taxon>Eumalacostraca</taxon>
        <taxon>Eucarida</taxon>
        <taxon>Decapoda</taxon>
        <taxon>Pleocyemata</taxon>
        <taxon>Brachyura</taxon>
        <taxon>Eubrachyura</taxon>
        <taxon>Majoidea</taxon>
        <taxon>Majidae</taxon>
        <taxon>Chionoecetes</taxon>
    </lineage>
</organism>
<keyword evidence="3" id="KW-0472">Membrane</keyword>
<keyword evidence="3" id="KW-0812">Transmembrane</keyword>
<dbReference type="Gene3D" id="1.20.1250.20">
    <property type="entry name" value="MFS general substrate transporter like domains"/>
    <property type="match status" value="1"/>
</dbReference>
<dbReference type="InterPro" id="IPR011701">
    <property type="entry name" value="MFS"/>
</dbReference>
<feature type="transmembrane region" description="Helical" evidence="3">
    <location>
        <begin position="178"/>
        <end position="198"/>
    </location>
</feature>
<dbReference type="InterPro" id="IPR050327">
    <property type="entry name" value="Proton-linked_MCT"/>
</dbReference>
<keyword evidence="3" id="KW-1133">Transmembrane helix</keyword>
<comment type="caution">
    <text evidence="5">The sequence shown here is derived from an EMBL/GenBank/DDBJ whole genome shotgun (WGS) entry which is preliminary data.</text>
</comment>
<gene>
    <name evidence="5" type="primary">Slc16a4_1</name>
    <name evidence="5" type="ORF">GWK47_009954</name>
</gene>
<dbReference type="AlphaFoldDB" id="A0A8J5CNC7"/>
<dbReference type="PANTHER" id="PTHR11360:SF306">
    <property type="entry name" value="RE01051P"/>
    <property type="match status" value="1"/>
</dbReference>
<dbReference type="PROSITE" id="PS50850">
    <property type="entry name" value="MFS"/>
    <property type="match status" value="1"/>
</dbReference>
<reference evidence="5" key="1">
    <citation type="submission" date="2020-07" db="EMBL/GenBank/DDBJ databases">
        <title>The High-quality genome of the commercially important snow crab, Chionoecetes opilio.</title>
        <authorList>
            <person name="Jeong J.-H."/>
            <person name="Ryu S."/>
        </authorList>
    </citation>
    <scope>NUCLEOTIDE SEQUENCE</scope>
    <source>
        <strain evidence="5">MADBK_172401_WGS</strain>
        <tissue evidence="5">Digestive gland</tissue>
    </source>
</reference>
<dbReference type="EMBL" id="JACEEZ010018938">
    <property type="protein sequence ID" value="KAG0716340.1"/>
    <property type="molecule type" value="Genomic_DNA"/>
</dbReference>
<dbReference type="GO" id="GO:0016020">
    <property type="term" value="C:membrane"/>
    <property type="evidence" value="ECO:0007669"/>
    <property type="project" value="UniProtKB-SubCell"/>
</dbReference>
<evidence type="ECO:0000256" key="2">
    <source>
        <dbReference type="SAM" id="MobiDB-lite"/>
    </source>
</evidence>
<evidence type="ECO:0000259" key="4">
    <source>
        <dbReference type="PROSITE" id="PS50850"/>
    </source>
</evidence>